<dbReference type="Gene3D" id="3.90.550.10">
    <property type="entry name" value="Spore Coat Polysaccharide Biosynthesis Protein SpsA, Chain A"/>
    <property type="match status" value="1"/>
</dbReference>
<comment type="caution">
    <text evidence="2">The sequence shown here is derived from an EMBL/GenBank/DDBJ whole genome shotgun (WGS) entry which is preliminary data.</text>
</comment>
<evidence type="ECO:0000313" key="2">
    <source>
        <dbReference type="EMBL" id="MCA9386760.1"/>
    </source>
</evidence>
<accession>A0A955LAU3</accession>
<dbReference type="InterPro" id="IPR051161">
    <property type="entry name" value="Mannose-6P_isomerase_type2"/>
</dbReference>
<dbReference type="InterPro" id="IPR005835">
    <property type="entry name" value="NTP_transferase_dom"/>
</dbReference>
<dbReference type="SUPFAM" id="SSF159283">
    <property type="entry name" value="Guanosine diphospho-D-mannose pyrophosphorylase/mannose-6-phosphate isomerase linker domain"/>
    <property type="match status" value="1"/>
</dbReference>
<keyword evidence="2" id="KW-0808">Transferase</keyword>
<keyword evidence="2" id="KW-0548">Nucleotidyltransferase</keyword>
<reference evidence="2" key="1">
    <citation type="submission" date="2020-04" db="EMBL/GenBank/DDBJ databases">
        <authorList>
            <person name="Zhang T."/>
        </authorList>
    </citation>
    <scope>NUCLEOTIDE SEQUENCE</scope>
    <source>
        <strain evidence="2">HKST-UBA09</strain>
    </source>
</reference>
<evidence type="ECO:0000313" key="3">
    <source>
        <dbReference type="Proteomes" id="UP000714915"/>
    </source>
</evidence>
<dbReference type="GO" id="GO:0009298">
    <property type="term" value="P:GDP-mannose biosynthetic process"/>
    <property type="evidence" value="ECO:0007669"/>
    <property type="project" value="TreeGrafter"/>
</dbReference>
<sequence>MKLIIFAGGTGKRFWPVSRKNSPKQFSSLIFGKPLIRIRIEVLLKKYKAEDIFISTGRIYEQEVRKLLPELPPKNFILEPEMRDTGPATALAVSYVHKLFPNEKVCIQWSDQIMKDNNTFLKALEIGDKMIRDETKIIFLSVPVRFPSVHRGYIQYQGKAKNINKNIKQITFNQFKEKPDLETAKKYFSSKQYGWNPGYWILDPEYFLSIYKEKYPEIYNTVSKIIENNLKGPSLLKFSKLERISADYAFAENVEAKYAKILECNMGWSDVGEWISLKEALQKDDKSNVVSGNVVDMGSTDSIIYNLEDKKLVSTINLDGFVVVNTKDVIAIFRKEDNSLLKEYLKNVEESGRDEYL</sequence>
<feature type="domain" description="Nucleotidyl transferase" evidence="1">
    <location>
        <begin position="3"/>
        <end position="285"/>
    </location>
</feature>
<dbReference type="SUPFAM" id="SSF53448">
    <property type="entry name" value="Nucleotide-diphospho-sugar transferases"/>
    <property type="match status" value="1"/>
</dbReference>
<dbReference type="InterPro" id="IPR029044">
    <property type="entry name" value="Nucleotide-diphossugar_trans"/>
</dbReference>
<proteinExistence type="predicted"/>
<reference evidence="2" key="2">
    <citation type="journal article" date="2021" name="Microbiome">
        <title>Successional dynamics and alternative stable states in a saline activated sludge microbial community over 9 years.</title>
        <authorList>
            <person name="Wang Y."/>
            <person name="Ye J."/>
            <person name="Ju F."/>
            <person name="Liu L."/>
            <person name="Boyd J.A."/>
            <person name="Deng Y."/>
            <person name="Parks D.H."/>
            <person name="Jiang X."/>
            <person name="Yin X."/>
            <person name="Woodcroft B.J."/>
            <person name="Tyson G.W."/>
            <person name="Hugenholtz P."/>
            <person name="Polz M.F."/>
            <person name="Zhang T."/>
        </authorList>
    </citation>
    <scope>NUCLEOTIDE SEQUENCE</scope>
    <source>
        <strain evidence="2">HKST-UBA09</strain>
    </source>
</reference>
<dbReference type="Pfam" id="PF00483">
    <property type="entry name" value="NTP_transferase"/>
    <property type="match status" value="1"/>
</dbReference>
<dbReference type="EMBL" id="JAGQLF010000015">
    <property type="protein sequence ID" value="MCA9386760.1"/>
    <property type="molecule type" value="Genomic_DNA"/>
</dbReference>
<dbReference type="Proteomes" id="UP000714915">
    <property type="component" value="Unassembled WGS sequence"/>
</dbReference>
<evidence type="ECO:0000259" key="1">
    <source>
        <dbReference type="Pfam" id="PF00483"/>
    </source>
</evidence>
<dbReference type="PANTHER" id="PTHR46390:SF1">
    <property type="entry name" value="MANNOSE-1-PHOSPHATE GUANYLYLTRANSFERASE"/>
    <property type="match status" value="1"/>
</dbReference>
<gene>
    <name evidence="2" type="ORF">KC669_01875</name>
</gene>
<organism evidence="2 3">
    <name type="scientific">Candidatus Dojkabacteria bacterium</name>
    <dbReference type="NCBI Taxonomy" id="2099670"/>
    <lineage>
        <taxon>Bacteria</taxon>
        <taxon>Candidatus Dojkabacteria</taxon>
    </lineage>
</organism>
<dbReference type="AlphaFoldDB" id="A0A955LAU3"/>
<name>A0A955LAU3_9BACT</name>
<dbReference type="PANTHER" id="PTHR46390">
    <property type="entry name" value="MANNOSE-1-PHOSPHATE GUANYLYLTRANSFERASE"/>
    <property type="match status" value="1"/>
</dbReference>
<protein>
    <submittedName>
        <fullName evidence="2">Mannose-1-phosphate guanylyltransferase</fullName>
    </submittedName>
</protein>
<dbReference type="GO" id="GO:0004475">
    <property type="term" value="F:mannose-1-phosphate guanylyltransferase (GTP) activity"/>
    <property type="evidence" value="ECO:0007669"/>
    <property type="project" value="TreeGrafter"/>
</dbReference>